<reference evidence="8 9" key="1">
    <citation type="submission" date="2015-03" db="EMBL/GenBank/DDBJ databases">
        <authorList>
            <consortium name="Pathogen Informatics"/>
        </authorList>
    </citation>
    <scope>NUCLEOTIDE SEQUENCE [LARGE SCALE GENOMIC DNA]</scope>
    <source>
        <strain evidence="4 13">Bir 187</strain>
        <strain evidence="3 10">C09601061</strain>
        <strain evidence="5 9">D00501624</strain>
        <strain evidence="2 11">H09601792</strain>
        <strain evidence="8">N09902308</strain>
        <strain evidence="6 12">P00601463</strain>
    </source>
</reference>
<dbReference type="EMBL" id="CGCX01000532">
    <property type="protein sequence ID" value="CFR78166.1"/>
    <property type="molecule type" value="Genomic_DNA"/>
</dbReference>
<evidence type="ECO:0000313" key="10">
    <source>
        <dbReference type="Proteomes" id="UP000046680"/>
    </source>
</evidence>
<evidence type="ECO:0000313" key="7">
    <source>
        <dbReference type="EMBL" id="COW82941.1"/>
    </source>
</evidence>
<gene>
    <name evidence="3" type="ORF">ERS007657_01642</name>
    <name evidence="5" type="ORF">ERS007661_02487</name>
    <name evidence="2" type="ORF">ERS007688_01476</name>
    <name evidence="7" type="ORF">ERS007739_00155</name>
    <name evidence="6" type="ORF">ERS007741_02347</name>
    <name evidence="4" type="ORF">ERS027661_01795</name>
</gene>
<evidence type="ECO:0000256" key="1">
    <source>
        <dbReference type="SAM" id="MobiDB-lite"/>
    </source>
</evidence>
<evidence type="ECO:0000313" key="13">
    <source>
        <dbReference type="Proteomes" id="UP000049023"/>
    </source>
</evidence>
<evidence type="ECO:0000313" key="11">
    <source>
        <dbReference type="Proteomes" id="UP000046947"/>
    </source>
</evidence>
<dbReference type="EMBL" id="CNFU01000329">
    <property type="protein sequence ID" value="CKR63306.1"/>
    <property type="molecule type" value="Genomic_DNA"/>
</dbReference>
<name>A0A655J2T3_MYCTX</name>
<feature type="region of interest" description="Disordered" evidence="1">
    <location>
        <begin position="30"/>
        <end position="72"/>
    </location>
</feature>
<organism evidence="6 12">
    <name type="scientific">Mycobacterium tuberculosis</name>
    <dbReference type="NCBI Taxonomy" id="1773"/>
    <lineage>
        <taxon>Bacteria</taxon>
        <taxon>Bacillati</taxon>
        <taxon>Actinomycetota</taxon>
        <taxon>Actinomycetes</taxon>
        <taxon>Mycobacteriales</taxon>
        <taxon>Mycobacteriaceae</taxon>
        <taxon>Mycobacterium</taxon>
        <taxon>Mycobacterium tuberculosis complex</taxon>
    </lineage>
</organism>
<accession>A0A655J2T3</accession>
<dbReference type="Proteomes" id="UP000046680">
    <property type="component" value="Unassembled WGS sequence"/>
</dbReference>
<evidence type="ECO:0000313" key="2">
    <source>
        <dbReference type="EMBL" id="CFE49488.1"/>
    </source>
</evidence>
<dbReference type="AlphaFoldDB" id="A0A655J2T3"/>
<reference evidence="7" key="2">
    <citation type="submission" date="2015-03" db="EMBL/GenBank/DDBJ databases">
        <authorList>
            <consortium name="Pathogen Informatics"/>
            <person name="Murphy D."/>
        </authorList>
    </citation>
    <scope>NUCLEOTIDE SEQUENCE</scope>
    <source>
        <strain evidence="7">N09902308</strain>
    </source>
</reference>
<dbReference type="Proteomes" id="UP000049023">
    <property type="component" value="Unassembled WGS sequence"/>
</dbReference>
<evidence type="ECO:0000313" key="6">
    <source>
        <dbReference type="EMBL" id="COW37637.1"/>
    </source>
</evidence>
<dbReference type="EMBL" id="CFOH01000191">
    <property type="protein sequence ID" value="CFE49488.1"/>
    <property type="molecule type" value="Genomic_DNA"/>
</dbReference>
<dbReference type="EMBL" id="CSBK01000037">
    <property type="protein sequence ID" value="COW82941.1"/>
    <property type="molecule type" value="Genomic_DNA"/>
</dbReference>
<evidence type="ECO:0000313" key="8">
    <source>
        <dbReference type="Proteomes" id="UP000039021"/>
    </source>
</evidence>
<evidence type="ECO:0000313" key="12">
    <source>
        <dbReference type="Proteomes" id="UP000048600"/>
    </source>
</evidence>
<dbReference type="Proteomes" id="UP000048600">
    <property type="component" value="Unassembled WGS sequence"/>
</dbReference>
<dbReference type="EMBL" id="CQQC01000882">
    <property type="protein sequence ID" value="CNV47755.1"/>
    <property type="molecule type" value="Genomic_DNA"/>
</dbReference>
<dbReference type="Proteomes" id="UP000046947">
    <property type="component" value="Unassembled WGS sequence"/>
</dbReference>
<feature type="compositionally biased region" description="Low complexity" evidence="1">
    <location>
        <begin position="55"/>
        <end position="66"/>
    </location>
</feature>
<protein>
    <submittedName>
        <fullName evidence="6">Uncharacterized protein</fullName>
    </submittedName>
</protein>
<dbReference type="Proteomes" id="UP000039021">
    <property type="component" value="Unassembled WGS sequence"/>
</dbReference>
<proteinExistence type="predicted"/>
<evidence type="ECO:0000313" key="5">
    <source>
        <dbReference type="EMBL" id="CNV47755.1"/>
    </source>
</evidence>
<evidence type="ECO:0000313" key="3">
    <source>
        <dbReference type="EMBL" id="CFR78166.1"/>
    </source>
</evidence>
<dbReference type="EMBL" id="CHKL01000262">
    <property type="protein sequence ID" value="COW37637.1"/>
    <property type="molecule type" value="Genomic_DNA"/>
</dbReference>
<evidence type="ECO:0000313" key="9">
    <source>
        <dbReference type="Proteomes" id="UP000039217"/>
    </source>
</evidence>
<evidence type="ECO:0000313" key="4">
    <source>
        <dbReference type="EMBL" id="CKR63306.1"/>
    </source>
</evidence>
<dbReference type="Proteomes" id="UP000039217">
    <property type="component" value="Unassembled WGS sequence"/>
</dbReference>
<sequence length="86" mass="8705">MCVHPSTPMAPPITVPSVQNAMVRTPLTVPAAASTPERSRSCSNSTLPSSKKLLSRNSGSRGSSDSPTASGAMIVIAGLLSRNAGV</sequence>